<dbReference type="Proteomes" id="UP000027265">
    <property type="component" value="Unassembled WGS sequence"/>
</dbReference>
<accession>A0A067PUA1</accession>
<dbReference type="AlphaFoldDB" id="A0A067PUA1"/>
<reference evidence="2" key="1">
    <citation type="journal article" date="2014" name="Proc. Natl. Acad. Sci. U.S.A.">
        <title>Extensive sampling of basidiomycete genomes demonstrates inadequacy of the white-rot/brown-rot paradigm for wood decay fungi.</title>
        <authorList>
            <person name="Riley R."/>
            <person name="Salamov A.A."/>
            <person name="Brown D.W."/>
            <person name="Nagy L.G."/>
            <person name="Floudas D."/>
            <person name="Held B.W."/>
            <person name="Levasseur A."/>
            <person name="Lombard V."/>
            <person name="Morin E."/>
            <person name="Otillar R."/>
            <person name="Lindquist E.A."/>
            <person name="Sun H."/>
            <person name="LaButti K.M."/>
            <person name="Schmutz J."/>
            <person name="Jabbour D."/>
            <person name="Luo H."/>
            <person name="Baker S.E."/>
            <person name="Pisabarro A.G."/>
            <person name="Walton J.D."/>
            <person name="Blanchette R.A."/>
            <person name="Henrissat B."/>
            <person name="Martin F."/>
            <person name="Cullen D."/>
            <person name="Hibbett D.S."/>
            <person name="Grigoriev I.V."/>
        </authorList>
    </citation>
    <scope>NUCLEOTIDE SEQUENCE [LARGE SCALE GENOMIC DNA]</scope>
    <source>
        <strain evidence="2">MUCL 33604</strain>
    </source>
</reference>
<dbReference type="STRING" id="933084.A0A067PUA1"/>
<dbReference type="OrthoDB" id="3255642at2759"/>
<dbReference type="InParanoid" id="A0A067PUA1"/>
<dbReference type="EMBL" id="KL197717">
    <property type="protein sequence ID" value="KDQ58393.1"/>
    <property type="molecule type" value="Genomic_DNA"/>
</dbReference>
<sequence length="235" mass="26010">MAPVAVLACEKDCMDGVTQRWIDNYALPIQTLLTNIGNQINQLVPPTAQPPTVTYFLQPVQATYNSEISSALETAIFPSYFHGKCQLPPDFTINPPGCPNPNCPVVCGTPGSLVHFYGKLRYIAYNTTLHMLENLVKPGSETYKEIEQTVLEHTTNPPPRMFKRFIPRGSLIGNDYSKFLKNRRSADVKSQLQVILKSLGPQLEKMCGGNGDGTTNGLPDCSWEQATKAYILTFP</sequence>
<gene>
    <name evidence="1" type="ORF">JAAARDRAFT_192971</name>
</gene>
<keyword evidence="2" id="KW-1185">Reference proteome</keyword>
<proteinExistence type="predicted"/>
<name>A0A067PUA1_9AGAM</name>
<evidence type="ECO:0000313" key="1">
    <source>
        <dbReference type="EMBL" id="KDQ58393.1"/>
    </source>
</evidence>
<dbReference type="HOGENOM" id="CLU_061599_0_0_1"/>
<organism evidence="1 2">
    <name type="scientific">Jaapia argillacea MUCL 33604</name>
    <dbReference type="NCBI Taxonomy" id="933084"/>
    <lineage>
        <taxon>Eukaryota</taxon>
        <taxon>Fungi</taxon>
        <taxon>Dikarya</taxon>
        <taxon>Basidiomycota</taxon>
        <taxon>Agaricomycotina</taxon>
        <taxon>Agaricomycetes</taxon>
        <taxon>Agaricomycetidae</taxon>
        <taxon>Jaapiales</taxon>
        <taxon>Jaapiaceae</taxon>
        <taxon>Jaapia</taxon>
    </lineage>
</organism>
<evidence type="ECO:0000313" key="2">
    <source>
        <dbReference type="Proteomes" id="UP000027265"/>
    </source>
</evidence>
<protein>
    <submittedName>
        <fullName evidence="1">Uncharacterized protein</fullName>
    </submittedName>
</protein>